<evidence type="ECO:0000259" key="6">
    <source>
        <dbReference type="PROSITE" id="PS50049"/>
    </source>
</evidence>
<feature type="domain" description="THD" evidence="6">
    <location>
        <begin position="129"/>
        <end position="267"/>
    </location>
</feature>
<evidence type="ECO:0000313" key="8">
    <source>
        <dbReference type="Proteomes" id="UP000264800"/>
    </source>
</evidence>
<dbReference type="PANTHER" id="PTHR11471">
    <property type="entry name" value="TUMOR NECROSIS FACTOR FAMILY MEMBER"/>
    <property type="match status" value="1"/>
</dbReference>
<sequence length="267" mass="29901">MNERLLKSAWDVTDVRPLWVPPLLSIMIDTSRTSMAPPPVPSRLDKPRPILIPASHFPTPGNSKPLIRFLVGVVLLHLTLSVGGFIFLYYKEQSFSYKNPPSPQGRVGFSFAEKQETFKPRARMVVETPSSNLFQKSASPEGHLRWNIDDSVRNKVGHSHSTWLTILEPGDYFVYSRVTFSEAHPKQALASLVMMRKTEREKESVVMKAYCSLSSSGGVSGSNPQLCTATQQDLITLERGNQLSVWVQDLSLVDYEEGATTFGIYKL</sequence>
<keyword evidence="5" id="KW-0812">Transmembrane</keyword>
<dbReference type="KEGG" id="kmr:108231281"/>
<dbReference type="PROSITE" id="PS50049">
    <property type="entry name" value="THD_2"/>
    <property type="match status" value="1"/>
</dbReference>
<dbReference type="RefSeq" id="XP_017263706.2">
    <property type="nucleotide sequence ID" value="XM_017408217.3"/>
</dbReference>
<evidence type="ECO:0000256" key="1">
    <source>
        <dbReference type="ARBA" id="ARBA00004370"/>
    </source>
</evidence>
<dbReference type="PANTHER" id="PTHR11471:SF57">
    <property type="entry name" value="CD154"/>
    <property type="match status" value="1"/>
</dbReference>
<dbReference type="SUPFAM" id="SSF49842">
    <property type="entry name" value="TNF-like"/>
    <property type="match status" value="1"/>
</dbReference>
<dbReference type="OrthoDB" id="8667946at2759"/>
<dbReference type="AlphaFoldDB" id="A0A3Q2ZEB1"/>
<dbReference type="GO" id="GO:0016020">
    <property type="term" value="C:membrane"/>
    <property type="evidence" value="ECO:0007669"/>
    <property type="project" value="UniProtKB-SubCell"/>
</dbReference>
<keyword evidence="4 5" id="KW-0472">Membrane</keyword>
<protein>
    <submittedName>
        <fullName evidence="7">CD40 ligand</fullName>
    </submittedName>
</protein>
<dbReference type="Proteomes" id="UP000264800">
    <property type="component" value="Unplaced"/>
</dbReference>
<evidence type="ECO:0000313" key="7">
    <source>
        <dbReference type="Ensembl" id="ENSKMAP00000002051.1"/>
    </source>
</evidence>
<dbReference type="GO" id="GO:0005164">
    <property type="term" value="F:tumor necrosis factor receptor binding"/>
    <property type="evidence" value="ECO:0007669"/>
    <property type="project" value="InterPro"/>
</dbReference>
<dbReference type="Pfam" id="PF00229">
    <property type="entry name" value="TNF"/>
    <property type="match status" value="1"/>
</dbReference>
<comment type="subcellular location">
    <subcellularLocation>
        <location evidence="1">Membrane</location>
    </subcellularLocation>
</comment>
<organism evidence="7 8">
    <name type="scientific">Kryptolebias marmoratus</name>
    <name type="common">Mangrove killifish</name>
    <name type="synonym">Rivulus marmoratus</name>
    <dbReference type="NCBI Taxonomy" id="37003"/>
    <lineage>
        <taxon>Eukaryota</taxon>
        <taxon>Metazoa</taxon>
        <taxon>Chordata</taxon>
        <taxon>Craniata</taxon>
        <taxon>Vertebrata</taxon>
        <taxon>Euteleostomi</taxon>
        <taxon>Actinopterygii</taxon>
        <taxon>Neopterygii</taxon>
        <taxon>Teleostei</taxon>
        <taxon>Neoteleostei</taxon>
        <taxon>Acanthomorphata</taxon>
        <taxon>Ovalentaria</taxon>
        <taxon>Atherinomorphae</taxon>
        <taxon>Cyprinodontiformes</taxon>
        <taxon>Rivulidae</taxon>
        <taxon>Kryptolebias</taxon>
    </lineage>
</organism>
<evidence type="ECO:0000256" key="5">
    <source>
        <dbReference type="SAM" id="Phobius"/>
    </source>
</evidence>
<evidence type="ECO:0000256" key="4">
    <source>
        <dbReference type="ARBA" id="ARBA00023136"/>
    </source>
</evidence>
<keyword evidence="8" id="KW-1185">Reference proteome</keyword>
<dbReference type="STRING" id="37003.ENSKMAP00000002051"/>
<feature type="transmembrane region" description="Helical" evidence="5">
    <location>
        <begin position="66"/>
        <end position="90"/>
    </location>
</feature>
<dbReference type="GO" id="GO:0005615">
    <property type="term" value="C:extracellular space"/>
    <property type="evidence" value="ECO:0007669"/>
    <property type="project" value="UniProtKB-KW"/>
</dbReference>
<dbReference type="GO" id="GO:0006955">
    <property type="term" value="P:immune response"/>
    <property type="evidence" value="ECO:0007669"/>
    <property type="project" value="InterPro"/>
</dbReference>
<evidence type="ECO:0000256" key="2">
    <source>
        <dbReference type="ARBA" id="ARBA00008670"/>
    </source>
</evidence>
<dbReference type="SMART" id="SM00207">
    <property type="entry name" value="TNF"/>
    <property type="match status" value="1"/>
</dbReference>
<comment type="similarity">
    <text evidence="2">Belongs to the tumor necrosis factor family.</text>
</comment>
<evidence type="ECO:0000256" key="3">
    <source>
        <dbReference type="ARBA" id="ARBA00022514"/>
    </source>
</evidence>
<dbReference type="InterPro" id="IPR006052">
    <property type="entry name" value="TNF_dom"/>
</dbReference>
<reference evidence="7" key="2">
    <citation type="submission" date="2025-09" db="UniProtKB">
        <authorList>
            <consortium name="Ensembl"/>
        </authorList>
    </citation>
    <scope>IDENTIFICATION</scope>
</reference>
<proteinExistence type="inferred from homology"/>
<dbReference type="GeneTree" id="ENSGT00510000051633"/>
<keyword evidence="5" id="KW-1133">Transmembrane helix</keyword>
<reference evidence="7" key="1">
    <citation type="submission" date="2025-08" db="UniProtKB">
        <authorList>
            <consortium name="Ensembl"/>
        </authorList>
    </citation>
    <scope>IDENTIFICATION</scope>
</reference>
<dbReference type="OMA" id="QLSVWVQ"/>
<dbReference type="Gene3D" id="2.60.120.40">
    <property type="match status" value="1"/>
</dbReference>
<dbReference type="InterPro" id="IPR008983">
    <property type="entry name" value="Tumour_necrosis_fac-like_dom"/>
</dbReference>
<dbReference type="Ensembl" id="ENSKMAT00000002099.1">
    <property type="protein sequence ID" value="ENSKMAP00000002051.1"/>
    <property type="gene ID" value="ENSKMAG00000001603.1"/>
</dbReference>
<keyword evidence="3" id="KW-0202">Cytokine</keyword>
<dbReference type="CTD" id="959"/>
<accession>A0A3Q2ZEB1</accession>
<dbReference type="GO" id="GO:0005125">
    <property type="term" value="F:cytokine activity"/>
    <property type="evidence" value="ECO:0007669"/>
    <property type="project" value="UniProtKB-KW"/>
</dbReference>
<name>A0A3Q2ZEB1_KRYMA</name>
<dbReference type="GeneID" id="108231281"/>